<protein>
    <recommendedName>
        <fullName evidence="5 6">Imidazoleglycerol-phosphate dehydratase</fullName>
        <shortName evidence="5">IGPD</shortName>
        <ecNumber evidence="5 6">4.2.1.19</ecNumber>
    </recommendedName>
</protein>
<evidence type="ECO:0000256" key="5">
    <source>
        <dbReference type="HAMAP-Rule" id="MF_00076"/>
    </source>
</evidence>
<keyword evidence="8" id="KW-1185">Reference proteome</keyword>
<dbReference type="HAMAP" id="MF_00076">
    <property type="entry name" value="HisB"/>
    <property type="match status" value="1"/>
</dbReference>
<dbReference type="GO" id="GO:0000105">
    <property type="term" value="P:L-histidine biosynthetic process"/>
    <property type="evidence" value="ECO:0007669"/>
    <property type="project" value="UniProtKB-UniRule"/>
</dbReference>
<proteinExistence type="inferred from homology"/>
<dbReference type="OrthoDB" id="9790411at2"/>
<reference evidence="7 8" key="1">
    <citation type="submission" date="2016-12" db="EMBL/GenBank/DDBJ databases">
        <authorList>
            <person name="Song W.-J."/>
            <person name="Kurnit D.M."/>
        </authorList>
    </citation>
    <scope>NUCLEOTIDE SEQUENCE [LARGE SCALE GENOMIC DNA]</scope>
    <source>
        <strain evidence="7 8">DSM 11393</strain>
    </source>
</reference>
<dbReference type="EMBL" id="FRDI01000004">
    <property type="protein sequence ID" value="SHN61695.1"/>
    <property type="molecule type" value="Genomic_DNA"/>
</dbReference>
<dbReference type="GO" id="GO:0005737">
    <property type="term" value="C:cytoplasm"/>
    <property type="evidence" value="ECO:0007669"/>
    <property type="project" value="UniProtKB-SubCell"/>
</dbReference>
<dbReference type="InterPro" id="IPR038494">
    <property type="entry name" value="IGPD_sf"/>
</dbReference>
<keyword evidence="2 5" id="KW-0028">Amino-acid biosynthesis</keyword>
<dbReference type="PANTHER" id="PTHR23133">
    <property type="entry name" value="IMIDAZOLEGLYCEROL-PHOSPHATE DEHYDRATASE HIS7"/>
    <property type="match status" value="1"/>
</dbReference>
<keyword evidence="4 5" id="KW-0456">Lyase</keyword>
<dbReference type="SUPFAM" id="SSF54211">
    <property type="entry name" value="Ribosomal protein S5 domain 2-like"/>
    <property type="match status" value="2"/>
</dbReference>
<dbReference type="CDD" id="cd07914">
    <property type="entry name" value="IGPD"/>
    <property type="match status" value="1"/>
</dbReference>
<comment type="pathway">
    <text evidence="1 5 6">Amino-acid biosynthesis; L-histidine biosynthesis; L-histidine from 5-phospho-alpha-D-ribose 1-diphosphate: step 6/9.</text>
</comment>
<dbReference type="InterPro" id="IPR020565">
    <property type="entry name" value="ImidazoleglycerP_deHydtase_CS"/>
</dbReference>
<comment type="similarity">
    <text evidence="5 6">Belongs to the imidazoleglycerol-phosphate dehydratase family.</text>
</comment>
<dbReference type="RefSeq" id="WP_072696926.1">
    <property type="nucleotide sequence ID" value="NZ_FRDI01000004.1"/>
</dbReference>
<dbReference type="PANTHER" id="PTHR23133:SF2">
    <property type="entry name" value="IMIDAZOLEGLYCEROL-PHOSPHATE DEHYDRATASE"/>
    <property type="match status" value="1"/>
</dbReference>
<dbReference type="AlphaFoldDB" id="A0A1M7ST59"/>
<dbReference type="PROSITE" id="PS00955">
    <property type="entry name" value="IGP_DEHYDRATASE_2"/>
    <property type="match status" value="1"/>
</dbReference>
<sequence>MRTAKIKRKTKETDIELVLKLEGSSLIKIKTGYPFADHMLYLMAFWGGFGLELTCVGDLEIDAHHSLEDIGLALGKALNTALSDRKGIARIGCAKVPMDEALSEVVIDCSGRSYLVFNGQEHLPDYFAGQEKDVWREFFKSFASAAGINLHISMFYGQNGHHLLESVFKSLGLALSQAVMCKYDIIMSSKGSIEL</sequence>
<dbReference type="EC" id="4.2.1.19" evidence="5 6"/>
<evidence type="ECO:0000256" key="6">
    <source>
        <dbReference type="RuleBase" id="RU000599"/>
    </source>
</evidence>
<organism evidence="7 8">
    <name type="scientific">Desulfovibrio litoralis DSM 11393</name>
    <dbReference type="NCBI Taxonomy" id="1121455"/>
    <lineage>
        <taxon>Bacteria</taxon>
        <taxon>Pseudomonadati</taxon>
        <taxon>Thermodesulfobacteriota</taxon>
        <taxon>Desulfovibrionia</taxon>
        <taxon>Desulfovibrionales</taxon>
        <taxon>Desulfovibrionaceae</taxon>
        <taxon>Desulfovibrio</taxon>
    </lineage>
</organism>
<evidence type="ECO:0000256" key="3">
    <source>
        <dbReference type="ARBA" id="ARBA00023102"/>
    </source>
</evidence>
<evidence type="ECO:0000256" key="1">
    <source>
        <dbReference type="ARBA" id="ARBA00005047"/>
    </source>
</evidence>
<evidence type="ECO:0000313" key="7">
    <source>
        <dbReference type="EMBL" id="SHN61695.1"/>
    </source>
</evidence>
<dbReference type="PROSITE" id="PS00954">
    <property type="entry name" value="IGP_DEHYDRATASE_1"/>
    <property type="match status" value="1"/>
</dbReference>
<dbReference type="Gene3D" id="3.30.230.40">
    <property type="entry name" value="Imidazole glycerol phosphate dehydratase, domain 1"/>
    <property type="match status" value="2"/>
</dbReference>
<dbReference type="Proteomes" id="UP000186469">
    <property type="component" value="Unassembled WGS sequence"/>
</dbReference>
<dbReference type="FunFam" id="3.30.230.40:FF:000003">
    <property type="entry name" value="Imidazoleglycerol-phosphate dehydratase HisB"/>
    <property type="match status" value="1"/>
</dbReference>
<name>A0A1M7ST59_9BACT</name>
<evidence type="ECO:0000256" key="4">
    <source>
        <dbReference type="ARBA" id="ARBA00023239"/>
    </source>
</evidence>
<dbReference type="Pfam" id="PF00475">
    <property type="entry name" value="IGPD"/>
    <property type="match status" value="1"/>
</dbReference>
<comment type="subcellular location">
    <subcellularLocation>
        <location evidence="5 6">Cytoplasm</location>
    </subcellularLocation>
</comment>
<gene>
    <name evidence="5" type="primary">hisB</name>
    <name evidence="7" type="ORF">SAMN02745728_01251</name>
</gene>
<comment type="catalytic activity">
    <reaction evidence="5 6">
        <text>D-erythro-1-(imidazol-4-yl)glycerol 3-phosphate = 3-(imidazol-4-yl)-2-oxopropyl phosphate + H2O</text>
        <dbReference type="Rhea" id="RHEA:11040"/>
        <dbReference type="ChEBI" id="CHEBI:15377"/>
        <dbReference type="ChEBI" id="CHEBI:57766"/>
        <dbReference type="ChEBI" id="CHEBI:58278"/>
        <dbReference type="EC" id="4.2.1.19"/>
    </reaction>
</comment>
<accession>A0A1M7ST59</accession>
<dbReference type="GO" id="GO:0004424">
    <property type="term" value="F:imidazoleglycerol-phosphate dehydratase activity"/>
    <property type="evidence" value="ECO:0007669"/>
    <property type="project" value="UniProtKB-UniRule"/>
</dbReference>
<evidence type="ECO:0000313" key="8">
    <source>
        <dbReference type="Proteomes" id="UP000186469"/>
    </source>
</evidence>
<dbReference type="InterPro" id="IPR020568">
    <property type="entry name" value="Ribosomal_Su5_D2-typ_SF"/>
</dbReference>
<keyword evidence="5" id="KW-0963">Cytoplasm</keyword>
<dbReference type="InterPro" id="IPR000807">
    <property type="entry name" value="ImidazoleglycerolP_deHydtase"/>
</dbReference>
<dbReference type="UniPathway" id="UPA00031">
    <property type="reaction ID" value="UER00011"/>
</dbReference>
<evidence type="ECO:0000256" key="2">
    <source>
        <dbReference type="ARBA" id="ARBA00022605"/>
    </source>
</evidence>
<dbReference type="STRING" id="1121455.SAMN02745728_01251"/>
<keyword evidence="3 5" id="KW-0368">Histidine biosynthesis</keyword>